<dbReference type="GO" id="GO:0005524">
    <property type="term" value="F:ATP binding"/>
    <property type="evidence" value="ECO:0007669"/>
    <property type="project" value="UniProtKB-KW"/>
</dbReference>
<dbReference type="Pfam" id="PF00270">
    <property type="entry name" value="DEAD"/>
    <property type="match status" value="1"/>
</dbReference>
<evidence type="ECO:0000256" key="4">
    <source>
        <dbReference type="ARBA" id="ARBA00022840"/>
    </source>
</evidence>
<dbReference type="EMBL" id="JXNZ01000023">
    <property type="protein sequence ID" value="KIQ60684.1"/>
    <property type="molecule type" value="Genomic_DNA"/>
</dbReference>
<dbReference type="SUPFAM" id="SSF52540">
    <property type="entry name" value="P-loop containing nucleoside triphosphate hydrolases"/>
    <property type="match status" value="1"/>
</dbReference>
<dbReference type="GO" id="GO:0016787">
    <property type="term" value="F:hydrolase activity"/>
    <property type="evidence" value="ECO:0007669"/>
    <property type="project" value="UniProtKB-KW"/>
</dbReference>
<dbReference type="Proteomes" id="UP000032101">
    <property type="component" value="Unassembled WGS sequence"/>
</dbReference>
<protein>
    <submittedName>
        <fullName evidence="7">DEAD/DEAH box helicase</fullName>
    </submittedName>
</protein>
<dbReference type="InterPro" id="IPR011545">
    <property type="entry name" value="DEAD/DEAH_box_helicase_dom"/>
</dbReference>
<keyword evidence="3 7" id="KW-0347">Helicase</keyword>
<dbReference type="PATRIC" id="fig|294.124.peg.850"/>
<keyword evidence="1" id="KW-0547">Nucleotide-binding</keyword>
<evidence type="ECO:0000313" key="8">
    <source>
        <dbReference type="Proteomes" id="UP000032101"/>
    </source>
</evidence>
<dbReference type="CDD" id="cd17921">
    <property type="entry name" value="DEXHc_Ski2"/>
    <property type="match status" value="1"/>
</dbReference>
<dbReference type="SMART" id="SM00490">
    <property type="entry name" value="HELICc"/>
    <property type="match status" value="1"/>
</dbReference>
<name>A0A0D0PEG3_PSEFL</name>
<gene>
    <name evidence="7" type="ORF">RL74_04175</name>
</gene>
<dbReference type="PANTHER" id="PTHR47961">
    <property type="entry name" value="DNA POLYMERASE THETA, PUTATIVE (AFU_ORTHOLOGUE AFUA_1G05260)-RELATED"/>
    <property type="match status" value="1"/>
</dbReference>
<evidence type="ECO:0000259" key="6">
    <source>
        <dbReference type="PROSITE" id="PS51194"/>
    </source>
</evidence>
<accession>A0A0D0PEG3</accession>
<dbReference type="GO" id="GO:0003676">
    <property type="term" value="F:nucleic acid binding"/>
    <property type="evidence" value="ECO:0007669"/>
    <property type="project" value="InterPro"/>
</dbReference>
<evidence type="ECO:0000259" key="5">
    <source>
        <dbReference type="PROSITE" id="PS51192"/>
    </source>
</evidence>
<dbReference type="OrthoDB" id="9815222at2"/>
<keyword evidence="2" id="KW-0378">Hydrolase</keyword>
<dbReference type="InterPro" id="IPR014001">
    <property type="entry name" value="Helicase_ATP-bd"/>
</dbReference>
<dbReference type="SMART" id="SM00487">
    <property type="entry name" value="DEXDc"/>
    <property type="match status" value="1"/>
</dbReference>
<comment type="caution">
    <text evidence="7">The sequence shown here is derived from an EMBL/GenBank/DDBJ whole genome shotgun (WGS) entry which is preliminary data.</text>
</comment>
<organism evidence="7 8">
    <name type="scientific">Pseudomonas fluorescens</name>
    <dbReference type="NCBI Taxonomy" id="294"/>
    <lineage>
        <taxon>Bacteria</taxon>
        <taxon>Pseudomonadati</taxon>
        <taxon>Pseudomonadota</taxon>
        <taxon>Gammaproteobacteria</taxon>
        <taxon>Pseudomonadales</taxon>
        <taxon>Pseudomonadaceae</taxon>
        <taxon>Pseudomonas</taxon>
    </lineage>
</organism>
<dbReference type="Gene3D" id="3.40.50.300">
    <property type="entry name" value="P-loop containing nucleotide triphosphate hydrolases"/>
    <property type="match status" value="2"/>
</dbReference>
<dbReference type="InterPro" id="IPR050474">
    <property type="entry name" value="Hel308_SKI2-like"/>
</dbReference>
<evidence type="ECO:0000256" key="3">
    <source>
        <dbReference type="ARBA" id="ARBA00022806"/>
    </source>
</evidence>
<dbReference type="RefSeq" id="WP_042728563.1">
    <property type="nucleotide sequence ID" value="NZ_JXNZ01000023.1"/>
</dbReference>
<feature type="domain" description="Helicase C-terminal" evidence="6">
    <location>
        <begin position="572"/>
        <end position="779"/>
    </location>
</feature>
<dbReference type="GO" id="GO:0004386">
    <property type="term" value="F:helicase activity"/>
    <property type="evidence" value="ECO:0007669"/>
    <property type="project" value="UniProtKB-KW"/>
</dbReference>
<evidence type="ECO:0000256" key="1">
    <source>
        <dbReference type="ARBA" id="ARBA00022741"/>
    </source>
</evidence>
<dbReference type="PROSITE" id="PS51192">
    <property type="entry name" value="HELICASE_ATP_BIND_1"/>
    <property type="match status" value="1"/>
</dbReference>
<dbReference type="InterPro" id="IPR001650">
    <property type="entry name" value="Helicase_C-like"/>
</dbReference>
<dbReference type="Pfam" id="PF00271">
    <property type="entry name" value="Helicase_C"/>
    <property type="match status" value="1"/>
</dbReference>
<feature type="domain" description="Helicase ATP-binding" evidence="5">
    <location>
        <begin position="304"/>
        <end position="477"/>
    </location>
</feature>
<keyword evidence="4" id="KW-0067">ATP-binding</keyword>
<evidence type="ECO:0000313" key="7">
    <source>
        <dbReference type="EMBL" id="KIQ60684.1"/>
    </source>
</evidence>
<reference evidence="7 8" key="1">
    <citation type="submission" date="2015-01" db="EMBL/GenBank/DDBJ databases">
        <title>Draft Genome Sequence of the Biocontrol and Plant Growth-Promoting Rhizobacteria (PGPR) Pseudomonas fluorescens UM270.</title>
        <authorList>
            <person name="Hernandez-Salmeron J.E."/>
            <person name="Santoyo G."/>
            <person name="Moreno-Hagelsieb G."/>
            <person name="Hernandez-Leon R."/>
        </authorList>
    </citation>
    <scope>NUCLEOTIDE SEQUENCE [LARGE SCALE GENOMIC DNA]</scope>
    <source>
        <strain evidence="7 8">UM270</strain>
    </source>
</reference>
<dbReference type="InterPro" id="IPR027417">
    <property type="entry name" value="P-loop_NTPase"/>
</dbReference>
<dbReference type="AlphaFoldDB" id="A0A0D0PEG3"/>
<evidence type="ECO:0000256" key="2">
    <source>
        <dbReference type="ARBA" id="ARBA00022801"/>
    </source>
</evidence>
<dbReference type="PROSITE" id="PS51194">
    <property type="entry name" value="HELICASE_CTER"/>
    <property type="match status" value="1"/>
</dbReference>
<proteinExistence type="predicted"/>
<sequence length="1090" mass="119146">MFDSSSRALLKSAPDLPEFDPDTIDTLLTEAHVEIATARLAIQRGADSDRSTLTKVRRLASTFEAYVVLDIQPEKKRAAAFVAGVAHQVISMARNAENSKRTLLSAEAIDSTISATLLFLIADRSADAAEAASRLTVVNATSSMRSALILSIKDLAMGRLDSLLTREYPADAMYSEVNVGRDSREFAADLLFHECATAIKGLAAEAHGADYEFDVRNALDKVLDLSRATTESLPGLSGMVNYQYAGPHHLASLLLAMIEGVRSSMLARLATPEGANVGEWDKWTISQSKLRPFLWVNHQKAIQSGYLNRGNSMVMTSPTGSGKTTLSMLKIAAVRCSGRSVVYLAPTHALVDQVENDFAHHLADIEAVSVEDKALEELGDALPPFAVMTPERLLALLGFAPELFGNVGLLVFDEFHLIGMDIDPRSVKVGSRSVDAMLSLLGFTRLCPTADLLLMSAMVKNANEIASWLSHVLGRGVHVFDDPWKPTRQLRTCVVYDEKSLDAAVEVAAQGETKKERSRVSSEPLGLFSLVAGWHPTQTETFAIRRLSDANPFLNINDKGYLTANRNELAATLAADFAHLGKRVVVFCSDVRVCSSVADSVNKLLPPPSAVLDENQRLIRETIIEDVGDVSAIFEVDSRRAGVHHSDLLPLERRLVEAAFRSKRGKQELGLDVLAATSTIAQGLNLPCDVVILAGTDRSAADDPTGNPRTDLRPHEILNALGRAGRAAYAATGLSVVIPAKPIIIELDEAITSNNEDLYTTFAQQDACEIIYDPIDYLLDRIEVSSANDLRVQALIRRLNAVTSEGSSGLDGIVRRSLGYFQRSSRDASSAETWLEGRRVVLKAAEQELDDPEADDWQKELAIRNGVNPRIISSFADALIKLPAELRSTSDWVGWALDIISKNPTDLNGFLRESALESVFARAHRPGNDAAIKVLSALKKLVEMWCSGLNVVNIETWLLAFIRENEGEVSRQATKSKTAHHARRFIVRLTPDIGFLCGVIGQVAAHVFAEIENSPLEFIELLPQMIRAGDYNRHQFVLRQNLAGSSRVAIHEAYLRLHASFDLSPNSSIDAVRSEVRDALFLDLLRGFDS</sequence>
<dbReference type="PANTHER" id="PTHR47961:SF8">
    <property type="entry name" value="DEXH-BOX ATP-DEPENDENT RNA HELICASE DEXH15 CHLOROPLASTIC"/>
    <property type="match status" value="1"/>
</dbReference>